<reference evidence="2" key="1">
    <citation type="submission" date="2020-06" db="EMBL/GenBank/DDBJ databases">
        <authorList>
            <person name="Li T."/>
            <person name="Hu X."/>
            <person name="Zhang T."/>
            <person name="Song X."/>
            <person name="Zhang H."/>
            <person name="Dai N."/>
            <person name="Sheng W."/>
            <person name="Hou X."/>
            <person name="Wei L."/>
        </authorList>
    </citation>
    <scope>NUCLEOTIDE SEQUENCE</scope>
    <source>
        <strain evidence="2">G02</strain>
        <tissue evidence="2">Leaf</tissue>
    </source>
</reference>
<evidence type="ECO:0000256" key="1">
    <source>
        <dbReference type="SAM" id="MobiDB-lite"/>
    </source>
</evidence>
<dbReference type="EMBL" id="JACGWJ010000008">
    <property type="protein sequence ID" value="KAL0404967.1"/>
    <property type="molecule type" value="Genomic_DNA"/>
</dbReference>
<dbReference type="AlphaFoldDB" id="A0AAW2TK69"/>
<feature type="region of interest" description="Disordered" evidence="1">
    <location>
        <begin position="46"/>
        <end position="77"/>
    </location>
</feature>
<gene>
    <name evidence="2" type="ORF">Sradi_2137500</name>
</gene>
<comment type="caution">
    <text evidence="2">The sequence shown here is derived from an EMBL/GenBank/DDBJ whole genome shotgun (WGS) entry which is preliminary data.</text>
</comment>
<proteinExistence type="predicted"/>
<evidence type="ECO:0000313" key="2">
    <source>
        <dbReference type="EMBL" id="KAL0404967.1"/>
    </source>
</evidence>
<name>A0AAW2TK69_SESRA</name>
<organism evidence="2">
    <name type="scientific">Sesamum radiatum</name>
    <name type="common">Black benniseed</name>
    <dbReference type="NCBI Taxonomy" id="300843"/>
    <lineage>
        <taxon>Eukaryota</taxon>
        <taxon>Viridiplantae</taxon>
        <taxon>Streptophyta</taxon>
        <taxon>Embryophyta</taxon>
        <taxon>Tracheophyta</taxon>
        <taxon>Spermatophyta</taxon>
        <taxon>Magnoliopsida</taxon>
        <taxon>eudicotyledons</taxon>
        <taxon>Gunneridae</taxon>
        <taxon>Pentapetalae</taxon>
        <taxon>asterids</taxon>
        <taxon>lamiids</taxon>
        <taxon>Lamiales</taxon>
        <taxon>Pedaliaceae</taxon>
        <taxon>Sesamum</taxon>
    </lineage>
</organism>
<reference evidence="2" key="2">
    <citation type="journal article" date="2024" name="Plant">
        <title>Genomic evolution and insights into agronomic trait innovations of Sesamum species.</title>
        <authorList>
            <person name="Miao H."/>
            <person name="Wang L."/>
            <person name="Qu L."/>
            <person name="Liu H."/>
            <person name="Sun Y."/>
            <person name="Le M."/>
            <person name="Wang Q."/>
            <person name="Wei S."/>
            <person name="Zheng Y."/>
            <person name="Lin W."/>
            <person name="Duan Y."/>
            <person name="Cao H."/>
            <person name="Xiong S."/>
            <person name="Wang X."/>
            <person name="Wei L."/>
            <person name="Li C."/>
            <person name="Ma Q."/>
            <person name="Ju M."/>
            <person name="Zhao R."/>
            <person name="Li G."/>
            <person name="Mu C."/>
            <person name="Tian Q."/>
            <person name="Mei H."/>
            <person name="Zhang T."/>
            <person name="Gao T."/>
            <person name="Zhang H."/>
        </authorList>
    </citation>
    <scope>NUCLEOTIDE SEQUENCE</scope>
    <source>
        <strain evidence="2">G02</strain>
    </source>
</reference>
<protein>
    <submittedName>
        <fullName evidence="2">Uncharacterized protein</fullName>
    </submittedName>
</protein>
<accession>A0AAW2TK69</accession>
<sequence>MADQLAKLASSNQFNAGRKITLLSAAKSAINSEEEEKRLAEEVLVGDDPSNLDNPYSPVSCKGNPPGGPERSKKAKIESCTIRVDRRGLIQKRVFVSDAQMLESR</sequence>